<comment type="caution">
    <text evidence="3">The sequence shown here is derived from an EMBL/GenBank/DDBJ whole genome shotgun (WGS) entry which is preliminary data.</text>
</comment>
<evidence type="ECO:0000313" key="4">
    <source>
        <dbReference type="Proteomes" id="UP000536835"/>
    </source>
</evidence>
<evidence type="ECO:0000256" key="1">
    <source>
        <dbReference type="ARBA" id="ARBA00022679"/>
    </source>
</evidence>
<evidence type="ECO:0000313" key="3">
    <source>
        <dbReference type="EMBL" id="NNU16823.1"/>
    </source>
</evidence>
<dbReference type="Pfam" id="PF13649">
    <property type="entry name" value="Methyltransf_25"/>
    <property type="match status" value="1"/>
</dbReference>
<dbReference type="InterPro" id="IPR041698">
    <property type="entry name" value="Methyltransf_25"/>
</dbReference>
<dbReference type="Gene3D" id="3.40.50.150">
    <property type="entry name" value="Vaccinia Virus protein VP39"/>
    <property type="match status" value="1"/>
</dbReference>
<gene>
    <name evidence="3" type="ORF">HK107_10885</name>
</gene>
<keyword evidence="4" id="KW-1185">Reference proteome</keyword>
<dbReference type="Proteomes" id="UP000536835">
    <property type="component" value="Unassembled WGS sequence"/>
</dbReference>
<dbReference type="CDD" id="cd02440">
    <property type="entry name" value="AdoMet_MTases"/>
    <property type="match status" value="1"/>
</dbReference>
<accession>A0A7Y3W5S9</accession>
<dbReference type="PANTHER" id="PTHR43861">
    <property type="entry name" value="TRANS-ACONITATE 2-METHYLTRANSFERASE-RELATED"/>
    <property type="match status" value="1"/>
</dbReference>
<protein>
    <submittedName>
        <fullName evidence="3">Methyltransferase domain-containing protein</fullName>
    </submittedName>
</protein>
<dbReference type="AlphaFoldDB" id="A0A7Y3W5S9"/>
<dbReference type="RefSeq" id="WP_173199649.1">
    <property type="nucleotide sequence ID" value="NZ_JABFCX010000003.1"/>
</dbReference>
<feature type="domain" description="Methyltransferase" evidence="2">
    <location>
        <begin position="42"/>
        <end position="135"/>
    </location>
</feature>
<dbReference type="SUPFAM" id="SSF53335">
    <property type="entry name" value="S-adenosyl-L-methionine-dependent methyltransferases"/>
    <property type="match status" value="1"/>
</dbReference>
<evidence type="ECO:0000259" key="2">
    <source>
        <dbReference type="Pfam" id="PF13649"/>
    </source>
</evidence>
<dbReference type="GO" id="GO:0032259">
    <property type="term" value="P:methylation"/>
    <property type="evidence" value="ECO:0007669"/>
    <property type="project" value="UniProtKB-KW"/>
</dbReference>
<keyword evidence="1 3" id="KW-0808">Transferase</keyword>
<reference evidence="3 4" key="1">
    <citation type="submission" date="2020-05" db="EMBL/GenBank/DDBJ databases">
        <title>Parvularcula mediterraneae sp. nov., isolated from polypropylene straw from shallow seawater of the seashore of Laganas in Zakynthos island, Greece.</title>
        <authorList>
            <person name="Szabo I."/>
            <person name="Al-Omari J."/>
            <person name="Rado J."/>
            <person name="Szerdahelyi G.S."/>
        </authorList>
    </citation>
    <scope>NUCLEOTIDE SEQUENCE [LARGE SCALE GENOMIC DNA]</scope>
    <source>
        <strain evidence="3 4">ZS-1/3</strain>
    </source>
</reference>
<organism evidence="3 4">
    <name type="scientific">Parvularcula mediterranea</name>
    <dbReference type="NCBI Taxonomy" id="2732508"/>
    <lineage>
        <taxon>Bacteria</taxon>
        <taxon>Pseudomonadati</taxon>
        <taxon>Pseudomonadota</taxon>
        <taxon>Alphaproteobacteria</taxon>
        <taxon>Parvularculales</taxon>
        <taxon>Parvularculaceae</taxon>
        <taxon>Parvularcula</taxon>
    </lineage>
</organism>
<sequence>MKDATFWDRMAEKYFAKPIDDQEAYETKLRLTQEHLSPDAEVLEIGCGTGGTALRHAAHAKHIHAVDFSSEMIRIGREQAARDGVGNVSFEVGDAVGYEAEREGYDAVLALSVLHLLREPGAFIAKAASWLKPGGVLVSSTACLGDNMAWFKLVGPVGRAVGKMPYLNVFKEEDLLGMHREAGLTIETHWKPGTGPALFLIAKKAA</sequence>
<name>A0A7Y3W5S9_9PROT</name>
<dbReference type="InterPro" id="IPR029063">
    <property type="entry name" value="SAM-dependent_MTases_sf"/>
</dbReference>
<dbReference type="EMBL" id="JABFCX010000003">
    <property type="protein sequence ID" value="NNU16823.1"/>
    <property type="molecule type" value="Genomic_DNA"/>
</dbReference>
<keyword evidence="3" id="KW-0489">Methyltransferase</keyword>
<proteinExistence type="predicted"/>
<dbReference type="GO" id="GO:0008168">
    <property type="term" value="F:methyltransferase activity"/>
    <property type="evidence" value="ECO:0007669"/>
    <property type="project" value="UniProtKB-KW"/>
</dbReference>